<dbReference type="SUPFAM" id="SSF54611">
    <property type="entry name" value="SecB-like"/>
    <property type="match status" value="1"/>
</dbReference>
<dbReference type="GO" id="GO:0015031">
    <property type="term" value="P:protein transport"/>
    <property type="evidence" value="ECO:0007669"/>
    <property type="project" value="InterPro"/>
</dbReference>
<name>A0A381U3J1_9ZZZZ</name>
<sequence length="166" mass="18436">MSDKKNNKKETPVEVPAEAQENKKTVSLQTIYIKDISFEAPNSPDVFLEKEVTPDTKLNISNTHAKLGDGIYDVSLKVTVESTYGDKTMFVAEVEQAGVFAINGYSEEEVRALIAVFCPNTLFPFIRELVSGIVTKAGFPALLLQPINFDSIYSQAMEQQKDQKPN</sequence>
<dbReference type="PANTHER" id="PTHR36918:SF1">
    <property type="entry name" value="PROTEIN-EXPORT PROTEIN SECB"/>
    <property type="match status" value="1"/>
</dbReference>
<dbReference type="InterPro" id="IPR035958">
    <property type="entry name" value="SecB-like_sf"/>
</dbReference>
<proteinExistence type="inferred from homology"/>
<dbReference type="PRINTS" id="PR01594">
    <property type="entry name" value="SECBCHAPRONE"/>
</dbReference>
<accession>A0A381U3J1</accession>
<dbReference type="PANTHER" id="PTHR36918">
    <property type="match status" value="1"/>
</dbReference>
<evidence type="ECO:0000313" key="2">
    <source>
        <dbReference type="EMBL" id="SVA22679.1"/>
    </source>
</evidence>
<dbReference type="EMBL" id="UINC01005651">
    <property type="protein sequence ID" value="SVA22679.1"/>
    <property type="molecule type" value="Genomic_DNA"/>
</dbReference>
<dbReference type="GO" id="GO:0051082">
    <property type="term" value="F:unfolded protein binding"/>
    <property type="evidence" value="ECO:0007669"/>
    <property type="project" value="InterPro"/>
</dbReference>
<evidence type="ECO:0000256" key="1">
    <source>
        <dbReference type="SAM" id="MobiDB-lite"/>
    </source>
</evidence>
<dbReference type="AlphaFoldDB" id="A0A381U3J1"/>
<dbReference type="NCBIfam" id="TIGR00809">
    <property type="entry name" value="secB"/>
    <property type="match status" value="1"/>
</dbReference>
<dbReference type="InterPro" id="IPR003708">
    <property type="entry name" value="SecB"/>
</dbReference>
<dbReference type="Pfam" id="PF02556">
    <property type="entry name" value="SecB"/>
    <property type="match status" value="1"/>
</dbReference>
<gene>
    <name evidence="2" type="ORF">METZ01_LOCUS75533</name>
</gene>
<feature type="region of interest" description="Disordered" evidence="1">
    <location>
        <begin position="1"/>
        <end position="21"/>
    </location>
</feature>
<protein>
    <recommendedName>
        <fullName evidence="3">Protein-export protein SecB</fullName>
    </recommendedName>
</protein>
<feature type="compositionally biased region" description="Basic and acidic residues" evidence="1">
    <location>
        <begin position="1"/>
        <end position="12"/>
    </location>
</feature>
<dbReference type="GO" id="GO:0051262">
    <property type="term" value="P:protein tetramerization"/>
    <property type="evidence" value="ECO:0007669"/>
    <property type="project" value="InterPro"/>
</dbReference>
<evidence type="ECO:0008006" key="3">
    <source>
        <dbReference type="Google" id="ProtNLM"/>
    </source>
</evidence>
<dbReference type="HAMAP" id="MF_00821">
    <property type="entry name" value="SecB"/>
    <property type="match status" value="1"/>
</dbReference>
<dbReference type="Gene3D" id="3.10.420.10">
    <property type="entry name" value="SecB-like"/>
    <property type="match status" value="1"/>
</dbReference>
<reference evidence="2" key="1">
    <citation type="submission" date="2018-05" db="EMBL/GenBank/DDBJ databases">
        <authorList>
            <person name="Lanie J.A."/>
            <person name="Ng W.-L."/>
            <person name="Kazmierczak K.M."/>
            <person name="Andrzejewski T.M."/>
            <person name="Davidsen T.M."/>
            <person name="Wayne K.J."/>
            <person name="Tettelin H."/>
            <person name="Glass J.I."/>
            <person name="Rusch D."/>
            <person name="Podicherti R."/>
            <person name="Tsui H.-C.T."/>
            <person name="Winkler M.E."/>
        </authorList>
    </citation>
    <scope>NUCLEOTIDE SEQUENCE</scope>
</reference>
<organism evidence="2">
    <name type="scientific">marine metagenome</name>
    <dbReference type="NCBI Taxonomy" id="408172"/>
    <lineage>
        <taxon>unclassified sequences</taxon>
        <taxon>metagenomes</taxon>
        <taxon>ecological metagenomes</taxon>
    </lineage>
</organism>